<evidence type="ECO:0000313" key="6">
    <source>
        <dbReference type="Proteomes" id="UP000256845"/>
    </source>
</evidence>
<keyword evidence="4" id="KW-0028">Amino-acid biosynthesis</keyword>
<dbReference type="InterPro" id="IPR049704">
    <property type="entry name" value="Aminotrans_3_PPA_site"/>
</dbReference>
<dbReference type="Proteomes" id="UP000256845">
    <property type="component" value="Unassembled WGS sequence"/>
</dbReference>
<dbReference type="EMBL" id="QRDW01000008">
    <property type="protein sequence ID" value="RED48114.1"/>
    <property type="molecule type" value="Genomic_DNA"/>
</dbReference>
<evidence type="ECO:0000256" key="1">
    <source>
        <dbReference type="ARBA" id="ARBA00022576"/>
    </source>
</evidence>
<feature type="modified residue" description="N6-(pyridoxal phosphate)lysine" evidence="4">
    <location>
        <position position="251"/>
    </location>
</feature>
<sequence length="407" mass="43771">MSSNDTAKQPTAVMNTYARFPETMVRGEGVYLFDAENRRYLDFYTGIAVNALGHCHPHLVKCLQDQAAKLWHVSNLYHIEDQERLAKRLTAHSFADVAFFPNTGAEALEGLIKLARRYHFVTGNPQRWRIITASGAFHGRSLATISAANNPKHLEGFGPKVEGFDHVPFGNMNELRAAITEETAAILVEPIQGEGGINAAEMGYLKELRRCADEFGLLLILDEVQCGNGRTGKMWAHEWAEIKPDALATAKGLGGGFPVAAILATNDAAQGLTPGTHGTTFGGNPLAMAVANAVLDVLEGDGFMDHVIAVSGYLDQKLAGLVERHPTIFTAKKGFGLMLGLKCTDAITNGDIIGAAKAEGLLLVGASDNVIRILPPLTIENSHVDDAIAILDKVAAAQARRKVRTND</sequence>
<gene>
    <name evidence="4" type="primary">argD</name>
    <name evidence="5" type="ORF">DFP90_108133</name>
</gene>
<protein>
    <recommendedName>
        <fullName evidence="4">Acetylornithine aminotransferase</fullName>
        <shortName evidence="4">ACOAT</shortName>
        <ecNumber evidence="4">2.6.1.11</ecNumber>
    </recommendedName>
</protein>
<comment type="miscellaneous">
    <text evidence="4">May also have succinyldiaminopimelate aminotransferase activity, thus carrying out the corresponding step in lysine biosynthesis.</text>
</comment>
<dbReference type="InterPro" id="IPR050103">
    <property type="entry name" value="Class-III_PLP-dep_AT"/>
</dbReference>
<comment type="subcellular location">
    <subcellularLocation>
        <location evidence="4">Cytoplasm</location>
    </subcellularLocation>
</comment>
<dbReference type="InterPro" id="IPR015422">
    <property type="entry name" value="PyrdxlP-dep_Trfase_small"/>
</dbReference>
<dbReference type="RefSeq" id="WP_245957105.1">
    <property type="nucleotide sequence ID" value="NZ_QRDW01000008.1"/>
</dbReference>
<dbReference type="InterPro" id="IPR015421">
    <property type="entry name" value="PyrdxlP-dep_Trfase_major"/>
</dbReference>
<dbReference type="GO" id="GO:0005737">
    <property type="term" value="C:cytoplasm"/>
    <property type="evidence" value="ECO:0007669"/>
    <property type="project" value="UniProtKB-SubCell"/>
</dbReference>
<keyword evidence="3 4" id="KW-0663">Pyridoxal phosphate</keyword>
<feature type="binding site" evidence="4">
    <location>
        <position position="140"/>
    </location>
    <ligand>
        <name>N(2)-acetyl-L-ornithine</name>
        <dbReference type="ChEBI" id="CHEBI:57805"/>
    </ligand>
</feature>
<comment type="caution">
    <text evidence="5">The sequence shown here is derived from an EMBL/GenBank/DDBJ whole genome shotgun (WGS) entry which is preliminary data.</text>
</comment>
<dbReference type="FunFam" id="3.40.640.10:FF:000004">
    <property type="entry name" value="Acetylornithine aminotransferase"/>
    <property type="match status" value="1"/>
</dbReference>
<dbReference type="EC" id="2.6.1.11" evidence="4"/>
<dbReference type="CDD" id="cd00610">
    <property type="entry name" value="OAT_like"/>
    <property type="match status" value="1"/>
</dbReference>
<feature type="binding site" evidence="4">
    <location>
        <position position="279"/>
    </location>
    <ligand>
        <name>N(2)-acetyl-L-ornithine</name>
        <dbReference type="ChEBI" id="CHEBI:57805"/>
    </ligand>
</feature>
<dbReference type="PIRSF" id="PIRSF000521">
    <property type="entry name" value="Transaminase_4ab_Lys_Orn"/>
    <property type="match status" value="1"/>
</dbReference>
<feature type="binding site" evidence="4">
    <location>
        <position position="137"/>
    </location>
    <ligand>
        <name>pyridoxal 5'-phosphate</name>
        <dbReference type="ChEBI" id="CHEBI:597326"/>
    </ligand>
</feature>
<accession>A0A3D9HF59</accession>
<dbReference type="PROSITE" id="PS00600">
    <property type="entry name" value="AA_TRANSFER_CLASS_3"/>
    <property type="match status" value="1"/>
</dbReference>
<dbReference type="AlphaFoldDB" id="A0A3D9HF59"/>
<keyword evidence="2 4" id="KW-0808">Transferase</keyword>
<dbReference type="GO" id="GO:0003992">
    <property type="term" value="F:N2-acetyl-L-ornithine:2-oxoglutarate 5-aminotransferase activity"/>
    <property type="evidence" value="ECO:0007669"/>
    <property type="project" value="UniProtKB-UniRule"/>
</dbReference>
<feature type="binding site" evidence="4">
    <location>
        <begin position="104"/>
        <end position="105"/>
    </location>
    <ligand>
        <name>pyridoxal 5'-phosphate</name>
        <dbReference type="ChEBI" id="CHEBI:597326"/>
    </ligand>
</feature>
<dbReference type="Gene3D" id="3.40.640.10">
    <property type="entry name" value="Type I PLP-dependent aspartate aminotransferase-like (Major domain)"/>
    <property type="match status" value="1"/>
</dbReference>
<feature type="binding site" evidence="4">
    <location>
        <position position="280"/>
    </location>
    <ligand>
        <name>pyridoxal 5'-phosphate</name>
        <dbReference type="ChEBI" id="CHEBI:597326"/>
    </ligand>
</feature>
<dbReference type="PANTHER" id="PTHR11986">
    <property type="entry name" value="AMINOTRANSFERASE CLASS III"/>
    <property type="match status" value="1"/>
</dbReference>
<name>A0A3D9HF59_9PROT</name>
<comment type="catalytic activity">
    <reaction evidence="4">
        <text>N(2)-acetyl-L-ornithine + 2-oxoglutarate = N-acetyl-L-glutamate 5-semialdehyde + L-glutamate</text>
        <dbReference type="Rhea" id="RHEA:18049"/>
        <dbReference type="ChEBI" id="CHEBI:16810"/>
        <dbReference type="ChEBI" id="CHEBI:29123"/>
        <dbReference type="ChEBI" id="CHEBI:29985"/>
        <dbReference type="ChEBI" id="CHEBI:57805"/>
        <dbReference type="EC" id="2.6.1.11"/>
    </reaction>
</comment>
<dbReference type="UniPathway" id="UPA00068">
    <property type="reaction ID" value="UER00109"/>
</dbReference>
<dbReference type="InterPro" id="IPR005814">
    <property type="entry name" value="Aminotrans_3"/>
</dbReference>
<dbReference type="PANTHER" id="PTHR11986:SF113">
    <property type="entry name" value="SUCCINYLORNITHINE TRANSAMINASE"/>
    <property type="match status" value="1"/>
</dbReference>
<dbReference type="InterPro" id="IPR015424">
    <property type="entry name" value="PyrdxlP-dep_Trfase"/>
</dbReference>
<comment type="cofactor">
    <cofactor evidence="4">
        <name>pyridoxal 5'-phosphate</name>
        <dbReference type="ChEBI" id="CHEBI:597326"/>
    </cofactor>
    <text evidence="4">Binds 1 pyridoxal phosphate per subunit.</text>
</comment>
<feature type="binding site" evidence="4">
    <location>
        <begin position="222"/>
        <end position="225"/>
    </location>
    <ligand>
        <name>pyridoxal 5'-phosphate</name>
        <dbReference type="ChEBI" id="CHEBI:597326"/>
    </ligand>
</feature>
<organism evidence="5 6">
    <name type="scientific">Aestuariispira insulae</name>
    <dbReference type="NCBI Taxonomy" id="1461337"/>
    <lineage>
        <taxon>Bacteria</taxon>
        <taxon>Pseudomonadati</taxon>
        <taxon>Pseudomonadota</taxon>
        <taxon>Alphaproteobacteria</taxon>
        <taxon>Rhodospirillales</taxon>
        <taxon>Kiloniellaceae</taxon>
        <taxon>Aestuariispira</taxon>
    </lineage>
</organism>
<evidence type="ECO:0000256" key="2">
    <source>
        <dbReference type="ARBA" id="ARBA00022679"/>
    </source>
</evidence>
<evidence type="ECO:0000256" key="4">
    <source>
        <dbReference type="HAMAP-Rule" id="MF_01107"/>
    </source>
</evidence>
<dbReference type="GO" id="GO:0030170">
    <property type="term" value="F:pyridoxal phosphate binding"/>
    <property type="evidence" value="ECO:0007669"/>
    <property type="project" value="InterPro"/>
</dbReference>
<comment type="subunit">
    <text evidence="4">Homodimer.</text>
</comment>
<dbReference type="NCBIfam" id="NF002325">
    <property type="entry name" value="PRK01278.1"/>
    <property type="match status" value="1"/>
</dbReference>
<dbReference type="GO" id="GO:0006526">
    <property type="term" value="P:L-arginine biosynthetic process"/>
    <property type="evidence" value="ECO:0007669"/>
    <property type="project" value="UniProtKB-UniRule"/>
</dbReference>
<keyword evidence="6" id="KW-1185">Reference proteome</keyword>
<keyword evidence="1 4" id="KW-0032">Aminotransferase</keyword>
<dbReference type="NCBIfam" id="TIGR00707">
    <property type="entry name" value="argD"/>
    <property type="match status" value="1"/>
</dbReference>
<dbReference type="SUPFAM" id="SSF53383">
    <property type="entry name" value="PLP-dependent transferases"/>
    <property type="match status" value="1"/>
</dbReference>
<comment type="similarity">
    <text evidence="4">Belongs to the class-III pyridoxal-phosphate-dependent aminotransferase family. ArgD subfamily.</text>
</comment>
<reference evidence="5 6" key="1">
    <citation type="submission" date="2018-07" db="EMBL/GenBank/DDBJ databases">
        <title>Genomic Encyclopedia of Type Strains, Phase III (KMG-III): the genomes of soil and plant-associated and newly described type strains.</title>
        <authorList>
            <person name="Whitman W."/>
        </authorList>
    </citation>
    <scope>NUCLEOTIDE SEQUENCE [LARGE SCALE GENOMIC DNA]</scope>
    <source>
        <strain evidence="5 6">CECT 8488</strain>
    </source>
</reference>
<keyword evidence="4" id="KW-0963">Cytoplasm</keyword>
<evidence type="ECO:0000256" key="3">
    <source>
        <dbReference type="ARBA" id="ARBA00022898"/>
    </source>
</evidence>
<dbReference type="InterPro" id="IPR004636">
    <property type="entry name" value="AcOrn/SuccOrn_fam"/>
</dbReference>
<dbReference type="HAMAP" id="MF_01107">
    <property type="entry name" value="ArgD_aminotrans_3"/>
    <property type="match status" value="1"/>
</dbReference>
<comment type="pathway">
    <text evidence="4">Amino-acid biosynthesis; L-arginine biosynthesis; N(2)-acetyl-L-ornithine from L-glutamate: step 4/4.</text>
</comment>
<proteinExistence type="inferred from homology"/>
<dbReference type="GO" id="GO:0042802">
    <property type="term" value="F:identical protein binding"/>
    <property type="evidence" value="ECO:0007669"/>
    <property type="project" value="TreeGrafter"/>
</dbReference>
<keyword evidence="4" id="KW-0055">Arginine biosynthesis</keyword>
<dbReference type="Pfam" id="PF00202">
    <property type="entry name" value="Aminotran_3"/>
    <property type="match status" value="1"/>
</dbReference>
<evidence type="ECO:0000313" key="5">
    <source>
        <dbReference type="EMBL" id="RED48114.1"/>
    </source>
</evidence>
<dbReference type="Gene3D" id="3.90.1150.10">
    <property type="entry name" value="Aspartate Aminotransferase, domain 1"/>
    <property type="match status" value="1"/>
</dbReference>